<evidence type="ECO:0000256" key="6">
    <source>
        <dbReference type="ARBA" id="ARBA00022729"/>
    </source>
</evidence>
<dbReference type="KEGG" id="emc:129332737"/>
<protein>
    <recommendedName>
        <fullName evidence="10">Growth/differentiation factor 10</fullName>
    </recommendedName>
    <alternativeName>
        <fullName evidence="11">Bone morphogenetic protein 3B</fullName>
    </alternativeName>
</protein>
<evidence type="ECO:0000256" key="11">
    <source>
        <dbReference type="ARBA" id="ARBA00042879"/>
    </source>
</evidence>
<dbReference type="PANTHER" id="PTHR11848">
    <property type="entry name" value="TGF-BETA FAMILY"/>
    <property type="match status" value="1"/>
</dbReference>
<comment type="similarity">
    <text evidence="2 12">Belongs to the TGF-beta family.</text>
</comment>
<keyword evidence="7 12" id="KW-0339">Growth factor</keyword>
<feature type="chain" id="PRO_5041737949" description="Growth/differentiation factor 10" evidence="14">
    <location>
        <begin position="22"/>
        <end position="422"/>
    </location>
</feature>
<dbReference type="InterPro" id="IPR029034">
    <property type="entry name" value="Cystine-knot_cytokine"/>
</dbReference>
<evidence type="ECO:0000259" key="15">
    <source>
        <dbReference type="PROSITE" id="PS51362"/>
    </source>
</evidence>
<keyword evidence="4" id="KW-0964">Secreted</keyword>
<dbReference type="FunFam" id="2.10.90.10:FF:000008">
    <property type="entry name" value="Bone morphogenetic protein 3"/>
    <property type="match status" value="1"/>
</dbReference>
<comment type="subcellular location">
    <subcellularLocation>
        <location evidence="1">Secreted</location>
    </subcellularLocation>
</comment>
<feature type="domain" description="TGF-beta family profile" evidence="15">
    <location>
        <begin position="307"/>
        <end position="422"/>
    </location>
</feature>
<dbReference type="GO" id="GO:0005615">
    <property type="term" value="C:extracellular space"/>
    <property type="evidence" value="ECO:0007669"/>
    <property type="project" value="UniProtKB-KW"/>
</dbReference>
<proteinExistence type="inferred from homology"/>
<evidence type="ECO:0000256" key="13">
    <source>
        <dbReference type="SAM" id="MobiDB-lite"/>
    </source>
</evidence>
<dbReference type="PROSITE" id="PS00250">
    <property type="entry name" value="TGF_BETA_1"/>
    <property type="match status" value="1"/>
</dbReference>
<evidence type="ECO:0000256" key="10">
    <source>
        <dbReference type="ARBA" id="ARBA00040122"/>
    </source>
</evidence>
<evidence type="ECO:0000256" key="2">
    <source>
        <dbReference type="ARBA" id="ARBA00006656"/>
    </source>
</evidence>
<evidence type="ECO:0000256" key="4">
    <source>
        <dbReference type="ARBA" id="ARBA00022525"/>
    </source>
</evidence>
<accession>A0AA97JMQ3</accession>
<evidence type="ECO:0000313" key="17">
    <source>
        <dbReference type="RefSeq" id="XP_054839939.1"/>
    </source>
</evidence>
<dbReference type="GO" id="GO:0008083">
    <property type="term" value="F:growth factor activity"/>
    <property type="evidence" value="ECO:0007669"/>
    <property type="project" value="UniProtKB-KW"/>
</dbReference>
<keyword evidence="5" id="KW-0165">Cleavage on pair of basic residues</keyword>
<evidence type="ECO:0000256" key="7">
    <source>
        <dbReference type="ARBA" id="ARBA00023030"/>
    </source>
</evidence>
<keyword evidence="9" id="KW-0325">Glycoprotein</keyword>
<gene>
    <name evidence="17" type="primary">GDF10</name>
</gene>
<dbReference type="PANTHER" id="PTHR11848:SF145">
    <property type="entry name" value="GROWTH_DIFFERENTIATION FACTOR 10"/>
    <property type="match status" value="1"/>
</dbReference>
<keyword evidence="6 14" id="KW-0732">Signal</keyword>
<keyword evidence="8" id="KW-1015">Disulfide bond</keyword>
<dbReference type="InterPro" id="IPR017948">
    <property type="entry name" value="TGFb_CS"/>
</dbReference>
<dbReference type="SMART" id="SM00204">
    <property type="entry name" value="TGFB"/>
    <property type="match status" value="1"/>
</dbReference>
<dbReference type="RefSeq" id="XP_054839939.1">
    <property type="nucleotide sequence ID" value="XM_054983964.1"/>
</dbReference>
<name>A0AA97JMQ3_EUBMA</name>
<reference evidence="17" key="1">
    <citation type="submission" date="2025-08" db="UniProtKB">
        <authorList>
            <consortium name="RefSeq"/>
        </authorList>
    </citation>
    <scope>IDENTIFICATION</scope>
    <source>
        <tissue evidence="17">Blood</tissue>
    </source>
</reference>
<feature type="compositionally biased region" description="Polar residues" evidence="13">
    <location>
        <begin position="243"/>
        <end position="261"/>
    </location>
</feature>
<dbReference type="Proteomes" id="UP001190640">
    <property type="component" value="Chromosome 6"/>
</dbReference>
<evidence type="ECO:0000256" key="8">
    <source>
        <dbReference type="ARBA" id="ARBA00023157"/>
    </source>
</evidence>
<evidence type="ECO:0000313" key="16">
    <source>
        <dbReference type="Proteomes" id="UP001190640"/>
    </source>
</evidence>
<keyword evidence="3" id="KW-0202">Cytokine</keyword>
<dbReference type="SUPFAM" id="SSF57501">
    <property type="entry name" value="Cystine-knot cytokines"/>
    <property type="match status" value="1"/>
</dbReference>
<dbReference type="InterPro" id="IPR001839">
    <property type="entry name" value="TGF-b_C"/>
</dbReference>
<evidence type="ECO:0000256" key="1">
    <source>
        <dbReference type="ARBA" id="ARBA00004613"/>
    </source>
</evidence>
<feature type="signal peptide" evidence="14">
    <location>
        <begin position="1"/>
        <end position="21"/>
    </location>
</feature>
<dbReference type="CTD" id="2662"/>
<dbReference type="AlphaFoldDB" id="A0AA97JMQ3"/>
<organism evidence="16 17">
    <name type="scientific">Eublepharis macularius</name>
    <name type="common">Leopard gecko</name>
    <name type="synonym">Cyrtodactylus macularius</name>
    <dbReference type="NCBI Taxonomy" id="481883"/>
    <lineage>
        <taxon>Eukaryota</taxon>
        <taxon>Metazoa</taxon>
        <taxon>Chordata</taxon>
        <taxon>Craniata</taxon>
        <taxon>Vertebrata</taxon>
        <taxon>Euteleostomi</taxon>
        <taxon>Lepidosauria</taxon>
        <taxon>Squamata</taxon>
        <taxon>Bifurcata</taxon>
        <taxon>Gekkota</taxon>
        <taxon>Eublepharidae</taxon>
        <taxon>Eublepharinae</taxon>
        <taxon>Eublepharis</taxon>
    </lineage>
</organism>
<evidence type="ECO:0000256" key="14">
    <source>
        <dbReference type="SAM" id="SignalP"/>
    </source>
</evidence>
<dbReference type="Gene3D" id="2.10.90.10">
    <property type="entry name" value="Cystine-knot cytokines"/>
    <property type="match status" value="1"/>
</dbReference>
<dbReference type="PRINTS" id="PR00669">
    <property type="entry name" value="INHIBINA"/>
</dbReference>
<evidence type="ECO:0000256" key="3">
    <source>
        <dbReference type="ARBA" id="ARBA00022514"/>
    </source>
</evidence>
<evidence type="ECO:0000256" key="5">
    <source>
        <dbReference type="ARBA" id="ARBA00022685"/>
    </source>
</evidence>
<feature type="region of interest" description="Disordered" evidence="13">
    <location>
        <begin position="242"/>
        <end position="261"/>
    </location>
</feature>
<dbReference type="InterPro" id="IPR015615">
    <property type="entry name" value="TGF-beta-rel"/>
</dbReference>
<dbReference type="GeneID" id="129332737"/>
<evidence type="ECO:0000256" key="12">
    <source>
        <dbReference type="RuleBase" id="RU000354"/>
    </source>
</evidence>
<dbReference type="GO" id="GO:0045669">
    <property type="term" value="P:positive regulation of osteoblast differentiation"/>
    <property type="evidence" value="ECO:0007669"/>
    <property type="project" value="TreeGrafter"/>
</dbReference>
<dbReference type="GO" id="GO:0005125">
    <property type="term" value="F:cytokine activity"/>
    <property type="evidence" value="ECO:0007669"/>
    <property type="project" value="UniProtKB-KW"/>
</dbReference>
<dbReference type="Pfam" id="PF00019">
    <property type="entry name" value="TGF_beta"/>
    <property type="match status" value="1"/>
</dbReference>
<sequence>MAARLACCCCCLLLWPAGASGAPRGDRLAAHMQALYARARDGGPLLGANTVRGFRAGREIVAQKPLYCFNLSSVQDSELILAATFHFFSEKCSHGHPKAVCRCSKNSACHLLRLPLMLWLNLVFHSFGENLAYGQLKENITVFPHRQEAWQMKDISHIVKRSKQFGELLLCVELDSGKRYRGVSEEAASHWPYIVVYANDLAIAEPNSVALSLQRYNPFPSAESLLLNASMTTRMKRDMQPSIPVQNNELPGTVDANNKQNEQGFWGNAYKSLKSKASRRDRKRKGPEDAEMLAESQVLNFDKKTMRKAQQKQWNEPAVCSRRRMKVDFADIGWNEWVISPKSFEAYYCAGACEFPMPKIVRPSNHATIQSIVKAVGIIPGIPEPSCVPNTMNSLSVLFLDESNNVVLKVYPNMSVDSCACR</sequence>
<dbReference type="PROSITE" id="PS51362">
    <property type="entry name" value="TGF_BETA_2"/>
    <property type="match status" value="1"/>
</dbReference>
<evidence type="ECO:0000256" key="9">
    <source>
        <dbReference type="ARBA" id="ARBA00023180"/>
    </source>
</evidence>
<keyword evidence="16" id="KW-1185">Reference proteome</keyword>